<keyword evidence="1" id="KW-0433">Leucine-rich repeat</keyword>
<dbReference type="Gene3D" id="3.40.50.300">
    <property type="entry name" value="P-loop containing nucleotide triphosphate hydrolases"/>
    <property type="match status" value="1"/>
</dbReference>
<evidence type="ECO:0000313" key="4">
    <source>
        <dbReference type="EMBL" id="KAK1401966.1"/>
    </source>
</evidence>
<proteinExistence type="predicted"/>
<dbReference type="InterPro" id="IPR042197">
    <property type="entry name" value="Apaf_helical"/>
</dbReference>
<dbReference type="Pfam" id="PF00931">
    <property type="entry name" value="NB-ARC"/>
    <property type="match status" value="1"/>
</dbReference>
<feature type="domain" description="NB-ARC" evidence="3">
    <location>
        <begin position="49"/>
        <end position="126"/>
    </location>
</feature>
<evidence type="ECO:0000256" key="1">
    <source>
        <dbReference type="ARBA" id="ARBA00022614"/>
    </source>
</evidence>
<reference evidence="4" key="2">
    <citation type="submission" date="2023-05" db="EMBL/GenBank/DDBJ databases">
        <authorList>
            <person name="Schelkunov M.I."/>
        </authorList>
    </citation>
    <scope>NUCLEOTIDE SEQUENCE</scope>
    <source>
        <strain evidence="4">Hsosn_3</strain>
        <tissue evidence="4">Leaf</tissue>
    </source>
</reference>
<dbReference type="AlphaFoldDB" id="A0AAD8JG40"/>
<evidence type="ECO:0000259" key="3">
    <source>
        <dbReference type="Pfam" id="PF00931"/>
    </source>
</evidence>
<protein>
    <submittedName>
        <fullName evidence="4">Disease resistance protein RGA3</fullName>
    </submittedName>
</protein>
<reference evidence="4" key="1">
    <citation type="submission" date="2023-02" db="EMBL/GenBank/DDBJ databases">
        <title>Genome of toxic invasive species Heracleum sosnowskyi carries increased number of genes despite the absence of recent whole-genome duplications.</title>
        <authorList>
            <person name="Schelkunov M."/>
            <person name="Shtratnikova V."/>
            <person name="Makarenko M."/>
            <person name="Klepikova A."/>
            <person name="Omelchenko D."/>
            <person name="Novikova G."/>
            <person name="Obukhova E."/>
            <person name="Bogdanov V."/>
            <person name="Penin A."/>
            <person name="Logacheva M."/>
        </authorList>
    </citation>
    <scope>NUCLEOTIDE SEQUENCE</scope>
    <source>
        <strain evidence="4">Hsosn_3</strain>
        <tissue evidence="4">Leaf</tissue>
    </source>
</reference>
<keyword evidence="2" id="KW-0611">Plant defense</keyword>
<dbReference type="InterPro" id="IPR002182">
    <property type="entry name" value="NB-ARC"/>
</dbReference>
<evidence type="ECO:0000313" key="5">
    <source>
        <dbReference type="Proteomes" id="UP001237642"/>
    </source>
</evidence>
<dbReference type="SUPFAM" id="SSF52540">
    <property type="entry name" value="P-loop containing nucleoside triphosphate hydrolases"/>
    <property type="match status" value="1"/>
</dbReference>
<gene>
    <name evidence="4" type="ORF">POM88_001571</name>
</gene>
<dbReference type="PRINTS" id="PR00364">
    <property type="entry name" value="DISEASERSIST"/>
</dbReference>
<dbReference type="PANTHER" id="PTHR36766:SF70">
    <property type="entry name" value="DISEASE RESISTANCE PROTEIN RGA4"/>
    <property type="match status" value="1"/>
</dbReference>
<dbReference type="GO" id="GO:0006952">
    <property type="term" value="P:defense response"/>
    <property type="evidence" value="ECO:0007669"/>
    <property type="project" value="UniProtKB-KW"/>
</dbReference>
<sequence length="160" mass="17793">MGDAVVADLASRLVLKLVSLATEQKRLNVANVFMDELAHEFTRRKVENRGETFLLVLDDVWTEPKPDAWDNLRNYLLAIDGARGSKILVTTRNQEVIDAIRCSVPHRVEKILEEDSWVLFKKIAFSQGGVVETHAFTAFGRSMVKRCGGLPLAIKTLGGG</sequence>
<dbReference type="EMBL" id="JAUIZM010000001">
    <property type="protein sequence ID" value="KAK1401966.1"/>
    <property type="molecule type" value="Genomic_DNA"/>
</dbReference>
<evidence type="ECO:0000256" key="2">
    <source>
        <dbReference type="ARBA" id="ARBA00022821"/>
    </source>
</evidence>
<dbReference type="GO" id="GO:0043531">
    <property type="term" value="F:ADP binding"/>
    <property type="evidence" value="ECO:0007669"/>
    <property type="project" value="InterPro"/>
</dbReference>
<name>A0AAD8JG40_9APIA</name>
<dbReference type="InterPro" id="IPR027417">
    <property type="entry name" value="P-loop_NTPase"/>
</dbReference>
<accession>A0AAD8JG40</accession>
<comment type="caution">
    <text evidence="4">The sequence shown here is derived from an EMBL/GenBank/DDBJ whole genome shotgun (WGS) entry which is preliminary data.</text>
</comment>
<dbReference type="PANTHER" id="PTHR36766">
    <property type="entry name" value="PLANT BROAD-SPECTRUM MILDEW RESISTANCE PROTEIN RPW8"/>
    <property type="match status" value="1"/>
</dbReference>
<organism evidence="4 5">
    <name type="scientific">Heracleum sosnowskyi</name>
    <dbReference type="NCBI Taxonomy" id="360622"/>
    <lineage>
        <taxon>Eukaryota</taxon>
        <taxon>Viridiplantae</taxon>
        <taxon>Streptophyta</taxon>
        <taxon>Embryophyta</taxon>
        <taxon>Tracheophyta</taxon>
        <taxon>Spermatophyta</taxon>
        <taxon>Magnoliopsida</taxon>
        <taxon>eudicotyledons</taxon>
        <taxon>Gunneridae</taxon>
        <taxon>Pentapetalae</taxon>
        <taxon>asterids</taxon>
        <taxon>campanulids</taxon>
        <taxon>Apiales</taxon>
        <taxon>Apiaceae</taxon>
        <taxon>Apioideae</taxon>
        <taxon>apioid superclade</taxon>
        <taxon>Tordylieae</taxon>
        <taxon>Tordyliinae</taxon>
        <taxon>Heracleum</taxon>
    </lineage>
</organism>
<keyword evidence="5" id="KW-1185">Reference proteome</keyword>
<dbReference type="Gene3D" id="1.10.8.430">
    <property type="entry name" value="Helical domain of apoptotic protease-activating factors"/>
    <property type="match status" value="1"/>
</dbReference>
<dbReference type="Proteomes" id="UP001237642">
    <property type="component" value="Unassembled WGS sequence"/>
</dbReference>